<dbReference type="InterPro" id="IPR036388">
    <property type="entry name" value="WH-like_DNA-bd_sf"/>
</dbReference>
<dbReference type="GO" id="GO:0043565">
    <property type="term" value="F:sequence-specific DNA binding"/>
    <property type="evidence" value="ECO:0007669"/>
    <property type="project" value="InterPro"/>
</dbReference>
<evidence type="ECO:0000313" key="6">
    <source>
        <dbReference type="Proteomes" id="UP000728106"/>
    </source>
</evidence>
<dbReference type="PANTHER" id="PTHR33795:SF1">
    <property type="entry name" value="INSERTION ELEMENT IS150 PROTEIN INSJ"/>
    <property type="match status" value="1"/>
</dbReference>
<accession>A0A4Z0RHG9</accession>
<evidence type="ECO:0000256" key="2">
    <source>
        <dbReference type="SAM" id="MobiDB-lite"/>
    </source>
</evidence>
<protein>
    <submittedName>
        <fullName evidence="5">Transposase</fullName>
    </submittedName>
</protein>
<feature type="compositionally biased region" description="Basic and acidic residues" evidence="2">
    <location>
        <begin position="188"/>
        <end position="198"/>
    </location>
</feature>
<keyword evidence="6" id="KW-1185">Reference proteome</keyword>
<organism evidence="5 6">
    <name type="scientific">Weissella confusa</name>
    <name type="common">Lactobacillus confusus</name>
    <dbReference type="NCBI Taxonomy" id="1583"/>
    <lineage>
        <taxon>Bacteria</taxon>
        <taxon>Bacillati</taxon>
        <taxon>Bacillota</taxon>
        <taxon>Bacilli</taxon>
        <taxon>Lactobacillales</taxon>
        <taxon>Lactobacillaceae</taxon>
        <taxon>Weissella</taxon>
    </lineage>
</organism>
<dbReference type="InterPro" id="IPR055247">
    <property type="entry name" value="InsJ-like_HTH"/>
</dbReference>
<evidence type="ECO:0000256" key="1">
    <source>
        <dbReference type="ARBA" id="ARBA00038232"/>
    </source>
</evidence>
<dbReference type="AlphaFoldDB" id="A0A4Z0RHG9"/>
<gene>
    <name evidence="5" type="ORF">HAU20_11640</name>
    <name evidence="4" type="ORF">HAU43_11240</name>
</gene>
<dbReference type="InterPro" id="IPR010921">
    <property type="entry name" value="Trp_repressor/repl_initiator"/>
</dbReference>
<reference evidence="5 6" key="2">
    <citation type="journal article" date="2021" name="Int. J. Food Microbiol.">
        <title>Safety demonstration of a microbial species for use in the food chain: Weissella confusa.</title>
        <authorList>
            <person name="Bourdichon F."/>
            <person name="Patrone V."/>
            <person name="Fontana A."/>
            <person name="Milani G."/>
            <person name="Morelli L."/>
        </authorList>
    </citation>
    <scope>NUCLEOTIDE SEQUENCE [LARGE SCALE GENOMIC DNA]</scope>
    <source>
        <strain evidence="4">CCUG 30943</strain>
        <strain evidence="5 6">CCUG 43002</strain>
    </source>
</reference>
<proteinExistence type="inferred from homology"/>
<dbReference type="GO" id="GO:0004803">
    <property type="term" value="F:transposase activity"/>
    <property type="evidence" value="ECO:0007669"/>
    <property type="project" value="InterPro"/>
</dbReference>
<dbReference type="PANTHER" id="PTHR33795">
    <property type="entry name" value="INSERTION ELEMENT IS150 PROTEIN INSJ"/>
    <property type="match status" value="1"/>
</dbReference>
<dbReference type="SUPFAM" id="SSF48295">
    <property type="entry name" value="TrpR-like"/>
    <property type="match status" value="3"/>
</dbReference>
<dbReference type="InterPro" id="IPR052057">
    <property type="entry name" value="IS150/IS1296_orfA-like"/>
</dbReference>
<evidence type="ECO:0000313" key="5">
    <source>
        <dbReference type="EMBL" id="MBJ7640017.1"/>
    </source>
</evidence>
<name>A0A4Z0RHG9_WEICO</name>
<sequence length="227" mass="26391">MSRKPRYSAEMKADLVSEFLASSKSLRTFAESKDIPHTTLEAWLAKWRVHGMVGLITKQKNAKYSEEFKSKVVIDHLVNGKTLSALMEEHKLPSSSLISAWIRQYNKAKITADKPSRKRDRTLARKTTKNERIKIAQQVIDGMYSYQEAADAYDVSYQMVYGWVRKLQAGGPDALEDHRGKTKNNFEQSREDKTLQENRKLRKRVRELEVAEALLKKLQEIQRREDY</sequence>
<comment type="caution">
    <text evidence="5">The sequence shown here is derived from an EMBL/GenBank/DDBJ whole genome shotgun (WGS) entry which is preliminary data.</text>
</comment>
<dbReference type="EMBL" id="JAAOCP010000030">
    <property type="protein sequence ID" value="MBJ7640017.1"/>
    <property type="molecule type" value="Genomic_DNA"/>
</dbReference>
<feature type="domain" description="Insertion element IS150 protein InsJ-like helix-turn-helix" evidence="3">
    <location>
        <begin position="131"/>
        <end position="181"/>
    </location>
</feature>
<feature type="region of interest" description="Disordered" evidence="2">
    <location>
        <begin position="173"/>
        <end position="198"/>
    </location>
</feature>
<dbReference type="Pfam" id="PF13518">
    <property type="entry name" value="HTH_28"/>
    <property type="match status" value="1"/>
</dbReference>
<dbReference type="Gene3D" id="1.10.10.10">
    <property type="entry name" value="Winged helix-like DNA-binding domain superfamily/Winged helix DNA-binding domain"/>
    <property type="match status" value="2"/>
</dbReference>
<dbReference type="GO" id="GO:0006313">
    <property type="term" value="P:DNA transposition"/>
    <property type="evidence" value="ECO:0007669"/>
    <property type="project" value="InterPro"/>
</dbReference>
<dbReference type="EMBL" id="JAAOCX010000032">
    <property type="protein sequence ID" value="MBJ7633627.1"/>
    <property type="molecule type" value="Genomic_DNA"/>
</dbReference>
<dbReference type="Proteomes" id="UP000808038">
    <property type="component" value="Unassembled WGS sequence"/>
</dbReference>
<dbReference type="Proteomes" id="UP000728106">
    <property type="component" value="Unassembled WGS sequence"/>
</dbReference>
<evidence type="ECO:0000313" key="4">
    <source>
        <dbReference type="EMBL" id="MBJ7633627.1"/>
    </source>
</evidence>
<dbReference type="RefSeq" id="WP_167846748.1">
    <property type="nucleotide sequence ID" value="NZ_JAAOCJ010000019.1"/>
</dbReference>
<reference evidence="5" key="1">
    <citation type="submission" date="2020-02" db="EMBL/GenBank/DDBJ databases">
        <authorList>
            <person name="Fontana A."/>
            <person name="Patrone V."/>
            <person name="Morelli L."/>
        </authorList>
    </citation>
    <scope>NUCLEOTIDE SEQUENCE</scope>
    <source>
        <strain evidence="4">CCUG 30943</strain>
        <strain evidence="5">CCUG 43002</strain>
    </source>
</reference>
<comment type="similarity">
    <text evidence="1">Belongs to the IS150/IS1296 orfA family.</text>
</comment>
<evidence type="ECO:0000259" key="3">
    <source>
        <dbReference type="Pfam" id="PF13518"/>
    </source>
</evidence>